<evidence type="ECO:0000313" key="3">
    <source>
        <dbReference type="Proteomes" id="UP001189429"/>
    </source>
</evidence>
<dbReference type="Proteomes" id="UP001189429">
    <property type="component" value="Unassembled WGS sequence"/>
</dbReference>
<proteinExistence type="predicted"/>
<dbReference type="EMBL" id="CAUYUJ010003114">
    <property type="protein sequence ID" value="CAK0803965.1"/>
    <property type="molecule type" value="Genomic_DNA"/>
</dbReference>
<sequence>MPRSVVHYIAAVYQQKKQEVDAAAAQGENPEKALETLAKIAEAAAKARDMSKRFTATRCFRVETKDSEGAEVHKWIFACNSMGDVARSFETLRGNRCLQAAAITLDWGHAPRSQAARSIDSPVFKGGEAKGPKRRRR</sequence>
<name>A0ABN9QDG8_9DINO</name>
<comment type="caution">
    <text evidence="2">The sequence shown here is derived from an EMBL/GenBank/DDBJ whole genome shotgun (WGS) entry which is preliminary data.</text>
</comment>
<organism evidence="2 3">
    <name type="scientific">Prorocentrum cordatum</name>
    <dbReference type="NCBI Taxonomy" id="2364126"/>
    <lineage>
        <taxon>Eukaryota</taxon>
        <taxon>Sar</taxon>
        <taxon>Alveolata</taxon>
        <taxon>Dinophyceae</taxon>
        <taxon>Prorocentrales</taxon>
        <taxon>Prorocentraceae</taxon>
        <taxon>Prorocentrum</taxon>
    </lineage>
</organism>
<keyword evidence="3" id="KW-1185">Reference proteome</keyword>
<evidence type="ECO:0000313" key="2">
    <source>
        <dbReference type="EMBL" id="CAK0803965.1"/>
    </source>
</evidence>
<evidence type="ECO:0000256" key="1">
    <source>
        <dbReference type="SAM" id="MobiDB-lite"/>
    </source>
</evidence>
<gene>
    <name evidence="2" type="ORF">PCOR1329_LOCUS10918</name>
</gene>
<feature type="region of interest" description="Disordered" evidence="1">
    <location>
        <begin position="111"/>
        <end position="137"/>
    </location>
</feature>
<reference evidence="2" key="1">
    <citation type="submission" date="2023-10" db="EMBL/GenBank/DDBJ databases">
        <authorList>
            <person name="Chen Y."/>
            <person name="Shah S."/>
            <person name="Dougan E. K."/>
            <person name="Thang M."/>
            <person name="Chan C."/>
        </authorList>
    </citation>
    <scope>NUCLEOTIDE SEQUENCE [LARGE SCALE GENOMIC DNA]</scope>
</reference>
<protein>
    <submittedName>
        <fullName evidence="2">Uncharacterized protein</fullName>
    </submittedName>
</protein>
<accession>A0ABN9QDG8</accession>